<evidence type="ECO:0000256" key="1">
    <source>
        <dbReference type="ARBA" id="ARBA00022729"/>
    </source>
</evidence>
<evidence type="ECO:0000256" key="4">
    <source>
        <dbReference type="SAM" id="MobiDB-lite"/>
    </source>
</evidence>
<dbReference type="PANTHER" id="PTHR13954">
    <property type="entry name" value="IRE1-RELATED"/>
    <property type="match status" value="1"/>
</dbReference>
<comment type="caution">
    <text evidence="6">The sequence shown here is derived from an EMBL/GenBank/DDBJ whole genome shotgun (WGS) entry which is preliminary data.</text>
</comment>
<keyword evidence="3" id="KW-0067">ATP-binding</keyword>
<dbReference type="PANTHER" id="PTHR13954:SF6">
    <property type="entry name" value="NON-SPECIFIC SERINE_THREONINE PROTEIN KINASE"/>
    <property type="match status" value="1"/>
</dbReference>
<keyword evidence="2" id="KW-0547">Nucleotide-binding</keyword>
<protein>
    <submittedName>
        <fullName evidence="6">2-5A-dependent ribonuclease</fullName>
    </submittedName>
</protein>
<dbReference type="GO" id="GO:1990604">
    <property type="term" value="C:IRE1-TRAF2-ASK1 complex"/>
    <property type="evidence" value="ECO:0007669"/>
    <property type="project" value="TreeGrafter"/>
</dbReference>
<dbReference type="InterPro" id="IPR045133">
    <property type="entry name" value="IRE1/2-like"/>
</dbReference>
<feature type="domain" description="KEN" evidence="5">
    <location>
        <begin position="72"/>
        <end position="203"/>
    </location>
</feature>
<dbReference type="GO" id="GO:0005524">
    <property type="term" value="F:ATP binding"/>
    <property type="evidence" value="ECO:0007669"/>
    <property type="project" value="UniProtKB-KW"/>
</dbReference>
<accession>A0A8J6L0P8</accession>
<gene>
    <name evidence="6" type="ORF">LTLLF_129595</name>
</gene>
<dbReference type="GO" id="GO:0051082">
    <property type="term" value="F:unfolded protein binding"/>
    <property type="evidence" value="ECO:0007669"/>
    <property type="project" value="TreeGrafter"/>
</dbReference>
<dbReference type="CDD" id="cd10423">
    <property type="entry name" value="RNase_RNase-L"/>
    <property type="match status" value="1"/>
</dbReference>
<dbReference type="InterPro" id="IPR010513">
    <property type="entry name" value="KEN_dom"/>
</dbReference>
<dbReference type="InterPro" id="IPR042745">
    <property type="entry name" value="RNase-L_RNase"/>
</dbReference>
<reference evidence="6" key="1">
    <citation type="submission" date="2020-03" db="EMBL/GenBank/DDBJ databases">
        <title>Studies in the Genomics of Life Span.</title>
        <authorList>
            <person name="Glass D."/>
        </authorList>
    </citation>
    <scope>NUCLEOTIDE SEQUENCE</scope>
    <source>
        <strain evidence="6">LTLLF</strain>
        <tissue evidence="6">Muscle</tissue>
    </source>
</reference>
<dbReference type="Gene3D" id="1.20.1440.180">
    <property type="entry name" value="KEN domain"/>
    <property type="match status" value="1"/>
</dbReference>
<dbReference type="GO" id="GO:0036498">
    <property type="term" value="P:IRE1-mediated unfolded protein response"/>
    <property type="evidence" value="ECO:0007669"/>
    <property type="project" value="TreeGrafter"/>
</dbReference>
<dbReference type="FunFam" id="1.20.1440.180:FF:000003">
    <property type="entry name" value="Ribonuclease L"/>
    <property type="match status" value="1"/>
</dbReference>
<evidence type="ECO:0000313" key="7">
    <source>
        <dbReference type="Proteomes" id="UP000710432"/>
    </source>
</evidence>
<sequence>MASVQALGRLVLYVVMKGEIPFETLTAENNIKVAEKSQDEETKDLICCLFSPGENVMNCLKDLLGHPFFWTWENRYRALRDLGNESDIKTRNNESKILKRLNSRTPEPSRSFYQWKSKIDQNVMKHMNNKTKFPYENTVGDLLRFIRNMGEHINDNNSRRVKKTIGDPSRYFQETFPDLVIYVYKKLKDTKYRKHFPQTQSSLSVPEAAGPMDLRS</sequence>
<dbReference type="PROSITE" id="PS51392">
    <property type="entry name" value="KEN"/>
    <property type="match status" value="1"/>
</dbReference>
<evidence type="ECO:0000256" key="3">
    <source>
        <dbReference type="ARBA" id="ARBA00022840"/>
    </source>
</evidence>
<dbReference type="Pfam" id="PF06479">
    <property type="entry name" value="Ribonuc_2-5A"/>
    <property type="match status" value="1"/>
</dbReference>
<evidence type="ECO:0000259" key="5">
    <source>
        <dbReference type="PROSITE" id="PS51392"/>
    </source>
</evidence>
<dbReference type="SMART" id="SM00580">
    <property type="entry name" value="PUG"/>
    <property type="match status" value="1"/>
</dbReference>
<dbReference type="AlphaFoldDB" id="A0A8J6L0P8"/>
<organism evidence="6 7">
    <name type="scientific">Microtus ochrogaster</name>
    <name type="common">Prairie vole</name>
    <dbReference type="NCBI Taxonomy" id="79684"/>
    <lineage>
        <taxon>Eukaryota</taxon>
        <taxon>Metazoa</taxon>
        <taxon>Chordata</taxon>
        <taxon>Craniata</taxon>
        <taxon>Vertebrata</taxon>
        <taxon>Euteleostomi</taxon>
        <taxon>Mammalia</taxon>
        <taxon>Eutheria</taxon>
        <taxon>Euarchontoglires</taxon>
        <taxon>Glires</taxon>
        <taxon>Rodentia</taxon>
        <taxon>Myomorpha</taxon>
        <taxon>Muroidea</taxon>
        <taxon>Cricetidae</taxon>
        <taxon>Arvicolinae</taxon>
        <taxon>Microtus</taxon>
    </lineage>
</organism>
<dbReference type="GO" id="GO:0006397">
    <property type="term" value="P:mRNA processing"/>
    <property type="evidence" value="ECO:0007669"/>
    <property type="project" value="InterPro"/>
</dbReference>
<proteinExistence type="predicted"/>
<feature type="region of interest" description="Disordered" evidence="4">
    <location>
        <begin position="197"/>
        <end position="216"/>
    </location>
</feature>
<name>A0A8J6L0P8_MICOH</name>
<dbReference type="EMBL" id="JAATJU010020843">
    <property type="protein sequence ID" value="KAH0515604.1"/>
    <property type="molecule type" value="Genomic_DNA"/>
</dbReference>
<dbReference type="Gene3D" id="1.10.510.10">
    <property type="entry name" value="Transferase(Phosphotransferase) domain 1"/>
    <property type="match status" value="1"/>
</dbReference>
<dbReference type="Proteomes" id="UP000710432">
    <property type="component" value="Unassembled WGS sequence"/>
</dbReference>
<dbReference type="InterPro" id="IPR038357">
    <property type="entry name" value="KEN_sf"/>
</dbReference>
<dbReference type="GO" id="GO:0070059">
    <property type="term" value="P:intrinsic apoptotic signaling pathway in response to endoplasmic reticulum stress"/>
    <property type="evidence" value="ECO:0007669"/>
    <property type="project" value="TreeGrafter"/>
</dbReference>
<evidence type="ECO:0000313" key="6">
    <source>
        <dbReference type="EMBL" id="KAH0515604.1"/>
    </source>
</evidence>
<dbReference type="GO" id="GO:0004674">
    <property type="term" value="F:protein serine/threonine kinase activity"/>
    <property type="evidence" value="ECO:0007669"/>
    <property type="project" value="InterPro"/>
</dbReference>
<dbReference type="GO" id="GO:0004521">
    <property type="term" value="F:RNA endonuclease activity"/>
    <property type="evidence" value="ECO:0007669"/>
    <property type="project" value="InterPro"/>
</dbReference>
<keyword evidence="1" id="KW-0732">Signal</keyword>
<evidence type="ECO:0000256" key="2">
    <source>
        <dbReference type="ARBA" id="ARBA00022741"/>
    </source>
</evidence>